<comment type="caution">
    <text evidence="2">The sequence shown here is derived from an EMBL/GenBank/DDBJ whole genome shotgun (WGS) entry which is preliminary data.</text>
</comment>
<keyword evidence="3" id="KW-1185">Reference proteome</keyword>
<dbReference type="Proteomes" id="UP000278823">
    <property type="component" value="Unassembled WGS sequence"/>
</dbReference>
<feature type="region of interest" description="Disordered" evidence="1">
    <location>
        <begin position="66"/>
        <end position="95"/>
    </location>
</feature>
<accession>A0A432PBP7</accession>
<dbReference type="EMBL" id="RJTH01000016">
    <property type="protein sequence ID" value="RUM19966.1"/>
    <property type="molecule type" value="Genomic_DNA"/>
</dbReference>
<dbReference type="AlphaFoldDB" id="A0A432PBP7"/>
<reference evidence="3" key="1">
    <citation type="submission" date="2018-11" db="EMBL/GenBank/DDBJ databases">
        <title>Rhizobium chutanense sp. nov., isolated from root nodules of Phaseolus vulgaris in China.</title>
        <authorList>
            <person name="Huo Y."/>
        </authorList>
    </citation>
    <scope>NUCLEOTIDE SEQUENCE [LARGE SCALE GENOMIC DNA]</scope>
    <source>
        <strain evidence="3">CCBAU 65647</strain>
    </source>
</reference>
<evidence type="ECO:0000313" key="2">
    <source>
        <dbReference type="EMBL" id="RUM19966.1"/>
    </source>
</evidence>
<feature type="compositionally biased region" description="Basic and acidic residues" evidence="1">
    <location>
        <begin position="77"/>
        <end position="95"/>
    </location>
</feature>
<protein>
    <submittedName>
        <fullName evidence="2">Uncharacterized protein</fullName>
    </submittedName>
</protein>
<evidence type="ECO:0000313" key="3">
    <source>
        <dbReference type="Proteomes" id="UP000278823"/>
    </source>
</evidence>
<sequence length="95" mass="10788">MEGRSERRSFSLSSSGRDRLPQSVDLLRKELVSGLQNLLSVDLGVFPDYYPAMSLRISVPLPPCTFSKPRRAQNSAHENDRAQLKDDSRQRRDNA</sequence>
<gene>
    <name evidence="2" type="ORF">EFQ99_29855</name>
</gene>
<proteinExistence type="predicted"/>
<organism evidence="2 3">
    <name type="scientific">Rhizobium vallis</name>
    <dbReference type="NCBI Taxonomy" id="634290"/>
    <lineage>
        <taxon>Bacteria</taxon>
        <taxon>Pseudomonadati</taxon>
        <taxon>Pseudomonadota</taxon>
        <taxon>Alphaproteobacteria</taxon>
        <taxon>Hyphomicrobiales</taxon>
        <taxon>Rhizobiaceae</taxon>
        <taxon>Rhizobium/Agrobacterium group</taxon>
        <taxon>Rhizobium</taxon>
    </lineage>
</organism>
<name>A0A432PBP7_9HYPH</name>
<evidence type="ECO:0000256" key="1">
    <source>
        <dbReference type="SAM" id="MobiDB-lite"/>
    </source>
</evidence>